<sequence>MLWFVDSDDPVTDIRRGLNNDPHQAQHLVQQLVGDGVVVDEGPCSLADADGLPDDNVIAGVYGRLAVICGRAVATDRPSEFTDTRLRLRPTAVAVLLHTDPVDSFGAFARWENGALRRSFAADPVDIREDEGLPYPFERGFWAGEHPLQYAEGVPHDPQALPFHPQEFAEQSTRDWLGFRFTRPLGPDDADPRDIPATRFAIRPPGWQPPPEPERQTEPVSAATEPARHPEVRPEPGQPEAPAGNRVARWFGFAPKSESHES</sequence>
<name>A0A1N7GVH9_9NOCA</name>
<reference evidence="2 3" key="1">
    <citation type="submission" date="2017-01" db="EMBL/GenBank/DDBJ databases">
        <authorList>
            <person name="Mah S.A."/>
            <person name="Swanson W.J."/>
            <person name="Moy G.W."/>
            <person name="Vacquier V.D."/>
        </authorList>
    </citation>
    <scope>NUCLEOTIDE SEQUENCE [LARGE SCALE GENOMIC DNA]</scope>
    <source>
        <strain evidence="2 3">CPCC 203464</strain>
    </source>
</reference>
<evidence type="ECO:0000256" key="1">
    <source>
        <dbReference type="SAM" id="MobiDB-lite"/>
    </source>
</evidence>
<dbReference type="Pfam" id="PF21997">
    <property type="entry name" value="DUF6928"/>
    <property type="match status" value="1"/>
</dbReference>
<keyword evidence="3" id="KW-1185">Reference proteome</keyword>
<feature type="region of interest" description="Disordered" evidence="1">
    <location>
        <begin position="181"/>
        <end position="262"/>
    </location>
</feature>
<gene>
    <name evidence="2" type="ORF">SAMN05445060_3137</name>
</gene>
<organism evidence="2 3">
    <name type="scientific">Williamsia sterculiae</name>
    <dbReference type="NCBI Taxonomy" id="1344003"/>
    <lineage>
        <taxon>Bacteria</taxon>
        <taxon>Bacillati</taxon>
        <taxon>Actinomycetota</taxon>
        <taxon>Actinomycetes</taxon>
        <taxon>Mycobacteriales</taxon>
        <taxon>Nocardiaceae</taxon>
        <taxon>Williamsia</taxon>
    </lineage>
</organism>
<accession>A0A1N7GVH9</accession>
<protein>
    <submittedName>
        <fullName evidence="2">Uncharacterized protein</fullName>
    </submittedName>
</protein>
<dbReference type="EMBL" id="FTNT01000010">
    <property type="protein sequence ID" value="SIS16595.1"/>
    <property type="molecule type" value="Genomic_DNA"/>
</dbReference>
<evidence type="ECO:0000313" key="3">
    <source>
        <dbReference type="Proteomes" id="UP000186218"/>
    </source>
</evidence>
<proteinExistence type="predicted"/>
<dbReference type="AlphaFoldDB" id="A0A1N7GVH9"/>
<dbReference type="Proteomes" id="UP000186218">
    <property type="component" value="Unassembled WGS sequence"/>
</dbReference>
<evidence type="ECO:0000313" key="2">
    <source>
        <dbReference type="EMBL" id="SIS16595.1"/>
    </source>
</evidence>
<dbReference type="STRING" id="1344003.SAMN05445060_3137"/>
<dbReference type="InterPro" id="IPR053847">
    <property type="entry name" value="DUF6928"/>
</dbReference>